<name>E4RXI1_LEAB4</name>
<comment type="similarity">
    <text evidence="1">Belongs to the ABC transporter superfamily.</text>
</comment>
<dbReference type="HOGENOM" id="CLU_000604_1_2_10"/>
<keyword evidence="8" id="KW-1185">Reference proteome</keyword>
<dbReference type="SMART" id="SM00382">
    <property type="entry name" value="AAA"/>
    <property type="match status" value="1"/>
</dbReference>
<dbReference type="Proteomes" id="UP000007435">
    <property type="component" value="Chromosome"/>
</dbReference>
<organism evidence="7 8">
    <name type="scientific">Leadbetterella byssophila (strain DSM 17132 / JCM 16389 / KACC 11308 / NBRC 106382 / 4M15)</name>
    <dbReference type="NCBI Taxonomy" id="649349"/>
    <lineage>
        <taxon>Bacteria</taxon>
        <taxon>Pseudomonadati</taxon>
        <taxon>Bacteroidota</taxon>
        <taxon>Cytophagia</taxon>
        <taxon>Cytophagales</taxon>
        <taxon>Leadbetterellaceae</taxon>
        <taxon>Leadbetterella</taxon>
    </lineage>
</organism>
<dbReference type="InterPro" id="IPR003593">
    <property type="entry name" value="AAA+_ATPase"/>
</dbReference>
<evidence type="ECO:0000256" key="2">
    <source>
        <dbReference type="ARBA" id="ARBA00022448"/>
    </source>
</evidence>
<dbReference type="GO" id="GO:0005524">
    <property type="term" value="F:ATP binding"/>
    <property type="evidence" value="ECO:0007669"/>
    <property type="project" value="UniProtKB-KW"/>
</dbReference>
<reference evidence="7 8" key="2">
    <citation type="journal article" date="2011" name="Stand. Genomic Sci.">
        <title>Complete genome sequence of Leadbetterella byssophila type strain (4M15).</title>
        <authorList>
            <person name="Abt B."/>
            <person name="Teshima H."/>
            <person name="Lucas S."/>
            <person name="Lapidus A."/>
            <person name="Del Rio T.G."/>
            <person name="Nolan M."/>
            <person name="Tice H."/>
            <person name="Cheng J.F."/>
            <person name="Pitluck S."/>
            <person name="Liolios K."/>
            <person name="Pagani I."/>
            <person name="Ivanova N."/>
            <person name="Mavromatis K."/>
            <person name="Pati A."/>
            <person name="Tapia R."/>
            <person name="Han C."/>
            <person name="Goodwin L."/>
            <person name="Chen A."/>
            <person name="Palaniappan K."/>
            <person name="Land M."/>
            <person name="Hauser L."/>
            <person name="Chang Y.J."/>
            <person name="Jeffries C.D."/>
            <person name="Rohde M."/>
            <person name="Goker M."/>
            <person name="Tindall B.J."/>
            <person name="Detter J.C."/>
            <person name="Woyke T."/>
            <person name="Bristow J."/>
            <person name="Eisen J.A."/>
            <person name="Markowitz V."/>
            <person name="Hugenholtz P."/>
            <person name="Klenk H.P."/>
            <person name="Kyrpides N.C."/>
        </authorList>
    </citation>
    <scope>NUCLEOTIDE SEQUENCE [LARGE SCALE GENOMIC DNA]</scope>
    <source>
        <strain evidence="8">DSM 17132 / JCM 16389 / KACC 11308 / NBRC 106382 / 4M15</strain>
    </source>
</reference>
<dbReference type="RefSeq" id="WP_013408265.1">
    <property type="nucleotide sequence ID" value="NC_014655.1"/>
</dbReference>
<dbReference type="InterPro" id="IPR003439">
    <property type="entry name" value="ABC_transporter-like_ATP-bd"/>
</dbReference>
<dbReference type="PROSITE" id="PS50893">
    <property type="entry name" value="ABC_TRANSPORTER_2"/>
    <property type="match status" value="1"/>
</dbReference>
<dbReference type="KEGG" id="lby:Lbys_1503"/>
<keyword evidence="4" id="KW-0547">Nucleotide-binding</keyword>
<dbReference type="eggNOG" id="COG1131">
    <property type="taxonomic scope" value="Bacteria"/>
</dbReference>
<evidence type="ECO:0000313" key="8">
    <source>
        <dbReference type="Proteomes" id="UP000007435"/>
    </source>
</evidence>
<evidence type="ECO:0000313" key="7">
    <source>
        <dbReference type="EMBL" id="ADQ17216.1"/>
    </source>
</evidence>
<feature type="domain" description="ABC transporter" evidence="6">
    <location>
        <begin position="5"/>
        <end position="237"/>
    </location>
</feature>
<dbReference type="InterPro" id="IPR050763">
    <property type="entry name" value="ABC_transporter_ATP-binding"/>
</dbReference>
<reference key="1">
    <citation type="submission" date="2010-11" db="EMBL/GenBank/DDBJ databases">
        <title>The complete genome of Leadbetterella byssophila DSM 17132.</title>
        <authorList>
            <consortium name="US DOE Joint Genome Institute (JGI-PGF)"/>
            <person name="Lucas S."/>
            <person name="Copeland A."/>
            <person name="Lapidus A."/>
            <person name="Glavina del Rio T."/>
            <person name="Dalin E."/>
            <person name="Tice H."/>
            <person name="Bruce D."/>
            <person name="Goodwin L."/>
            <person name="Pitluck S."/>
            <person name="Kyrpides N."/>
            <person name="Mavromatis K."/>
            <person name="Ivanova N."/>
            <person name="Teshima H."/>
            <person name="Brettin T."/>
            <person name="Detter J.C."/>
            <person name="Han C."/>
            <person name="Tapia R."/>
            <person name="Land M."/>
            <person name="Hauser L."/>
            <person name="Markowitz V."/>
            <person name="Cheng J.-F."/>
            <person name="Hugenholtz P."/>
            <person name="Woyke T."/>
            <person name="Wu D."/>
            <person name="Tindall B."/>
            <person name="Pomrenke H.G."/>
            <person name="Brambilla E."/>
            <person name="Klenk H.-P."/>
            <person name="Eisen J.A."/>
        </authorList>
    </citation>
    <scope>NUCLEOTIDE SEQUENCE [LARGE SCALE GENOMIC DNA]</scope>
    <source>
        <strain>DSM 17132</strain>
    </source>
</reference>
<dbReference type="PROSITE" id="PS00211">
    <property type="entry name" value="ABC_TRANSPORTER_1"/>
    <property type="match status" value="1"/>
</dbReference>
<dbReference type="AlphaFoldDB" id="E4RXI1"/>
<dbReference type="Pfam" id="PF00005">
    <property type="entry name" value="ABC_tran"/>
    <property type="match status" value="1"/>
</dbReference>
<evidence type="ECO:0000256" key="5">
    <source>
        <dbReference type="ARBA" id="ARBA00022840"/>
    </source>
</evidence>
<dbReference type="InterPro" id="IPR027417">
    <property type="entry name" value="P-loop_NTPase"/>
</dbReference>
<gene>
    <name evidence="7" type="ordered locus">Lbys_1503</name>
</gene>
<protein>
    <submittedName>
        <fullName evidence="7">ABC transporter related protein</fullName>
    </submittedName>
</protein>
<dbReference type="Gene3D" id="3.40.50.300">
    <property type="entry name" value="P-loop containing nucleotide triphosphate hydrolases"/>
    <property type="match status" value="1"/>
</dbReference>
<keyword evidence="5" id="KW-0067">ATP-binding</keyword>
<dbReference type="STRING" id="649349.Lbys_1503"/>
<dbReference type="OrthoDB" id="9808363at2"/>
<dbReference type="InterPro" id="IPR017871">
    <property type="entry name" value="ABC_transporter-like_CS"/>
</dbReference>
<sequence length="250" mass="27601">MKPIVDIKALTKRYKGAGEFSVNPLDLKISSGEIFGLLGPNGAGKTTLISMLCGLIAPTSGDFTIEGFSYRSEAEKIKQIIGVVPQEYALYPSLSARENLMYFGSMYGLKGDVLEKSVNDNLEHLGLGKHADKRVETYSGGMKRRVNLIAGLLHHPHVLFLDEPTVGVDIQSKNVILDFLRTYNQQGTTLIYTSHHLSEAQEFCTRVAIMDHGRILAEGTPKELMEMVPNAQNLEDVFLALVGNELRDYA</sequence>
<dbReference type="GO" id="GO:0016887">
    <property type="term" value="F:ATP hydrolysis activity"/>
    <property type="evidence" value="ECO:0007669"/>
    <property type="project" value="InterPro"/>
</dbReference>
<keyword evidence="3" id="KW-0536">Nodulation</keyword>
<dbReference type="SUPFAM" id="SSF52540">
    <property type="entry name" value="P-loop containing nucleoside triphosphate hydrolases"/>
    <property type="match status" value="1"/>
</dbReference>
<keyword evidence="2" id="KW-0813">Transport</keyword>
<evidence type="ECO:0000259" key="6">
    <source>
        <dbReference type="PROSITE" id="PS50893"/>
    </source>
</evidence>
<proteinExistence type="inferred from homology"/>
<evidence type="ECO:0000256" key="4">
    <source>
        <dbReference type="ARBA" id="ARBA00022741"/>
    </source>
</evidence>
<dbReference type="PANTHER" id="PTHR42711:SF5">
    <property type="entry name" value="ABC TRANSPORTER ATP-BINDING PROTEIN NATA"/>
    <property type="match status" value="1"/>
</dbReference>
<dbReference type="PANTHER" id="PTHR42711">
    <property type="entry name" value="ABC TRANSPORTER ATP-BINDING PROTEIN"/>
    <property type="match status" value="1"/>
</dbReference>
<evidence type="ECO:0000256" key="1">
    <source>
        <dbReference type="ARBA" id="ARBA00005417"/>
    </source>
</evidence>
<accession>E4RXI1</accession>
<evidence type="ECO:0000256" key="3">
    <source>
        <dbReference type="ARBA" id="ARBA00022458"/>
    </source>
</evidence>
<dbReference type="EMBL" id="CP002305">
    <property type="protein sequence ID" value="ADQ17216.1"/>
    <property type="molecule type" value="Genomic_DNA"/>
</dbReference>